<dbReference type="PROSITE" id="PS51257">
    <property type="entry name" value="PROKAR_LIPOPROTEIN"/>
    <property type="match status" value="1"/>
</dbReference>
<sequence>MRIIILAALAALSACAGAPTGNAPQALVDRSALTVQEILTEENDRLNATAILRRAKGALVCPRTFSAAFFAGGEGGDCVLVGRDAAGSWSSPAFFAVGSGSFGLQAGIRDSQTLLFLMNERAMAAVIRSQFRFGADASLAVAHIGGSVEAATTANLGADILAFSRSRGLFAGLSLEGTVMDPRPDWNAAYYGRPVEPQDIVINMTVHNPGADPLRAALMRFGGTPAAAAAPAPAAVGEPPPVASPYRPSARSNGGVGRSTLPPPPPSPTYR</sequence>
<accession>A0ABS5Q9S9</accession>
<feature type="signal peptide" evidence="2">
    <location>
        <begin position="1"/>
        <end position="18"/>
    </location>
</feature>
<evidence type="ECO:0000259" key="3">
    <source>
        <dbReference type="Pfam" id="PF04366"/>
    </source>
</evidence>
<feature type="domain" description="Ysc84 actin-binding" evidence="3">
    <location>
        <begin position="99"/>
        <end position="219"/>
    </location>
</feature>
<evidence type="ECO:0000256" key="2">
    <source>
        <dbReference type="SAM" id="SignalP"/>
    </source>
</evidence>
<dbReference type="InterPro" id="IPR007461">
    <property type="entry name" value="Ysc84_actin-binding"/>
</dbReference>
<comment type="caution">
    <text evidence="4">The sequence shown here is derived from an EMBL/GenBank/DDBJ whole genome shotgun (WGS) entry which is preliminary data.</text>
</comment>
<feature type="chain" id="PRO_5045482029" evidence="2">
    <location>
        <begin position="19"/>
        <end position="271"/>
    </location>
</feature>
<dbReference type="RefSeq" id="WP_213668054.1">
    <property type="nucleotide sequence ID" value="NZ_JAHCDA010000001.1"/>
</dbReference>
<reference evidence="4 5" key="1">
    <citation type="submission" date="2021-05" db="EMBL/GenBank/DDBJ databases">
        <title>Roseococcus sp. XZZS9, whole genome shotgun sequencing project.</title>
        <authorList>
            <person name="Zhao G."/>
            <person name="Shen L."/>
        </authorList>
    </citation>
    <scope>NUCLEOTIDE SEQUENCE [LARGE SCALE GENOMIC DNA]</scope>
    <source>
        <strain evidence="4 5">XZZS9</strain>
    </source>
</reference>
<protein>
    <submittedName>
        <fullName evidence="4">Lipid-binding SYLF domain-containing protein</fullName>
    </submittedName>
</protein>
<dbReference type="PANTHER" id="PTHR15629">
    <property type="entry name" value="SH3YL1 PROTEIN"/>
    <property type="match status" value="1"/>
</dbReference>
<dbReference type="EMBL" id="JAHCDA010000001">
    <property type="protein sequence ID" value="MBS7809343.1"/>
    <property type="molecule type" value="Genomic_DNA"/>
</dbReference>
<evidence type="ECO:0000313" key="5">
    <source>
        <dbReference type="Proteomes" id="UP000766336"/>
    </source>
</evidence>
<keyword evidence="2" id="KW-0732">Signal</keyword>
<evidence type="ECO:0000256" key="1">
    <source>
        <dbReference type="SAM" id="MobiDB-lite"/>
    </source>
</evidence>
<gene>
    <name evidence="4" type="ORF">KHU32_00245</name>
</gene>
<dbReference type="InterPro" id="IPR051702">
    <property type="entry name" value="SH3_domain_YSC84-like"/>
</dbReference>
<dbReference type="CDD" id="cd11524">
    <property type="entry name" value="SYLF"/>
    <property type="match status" value="1"/>
</dbReference>
<dbReference type="Pfam" id="PF04366">
    <property type="entry name" value="Ysc84"/>
    <property type="match status" value="1"/>
</dbReference>
<dbReference type="Proteomes" id="UP000766336">
    <property type="component" value="Unassembled WGS sequence"/>
</dbReference>
<organism evidence="4 5">
    <name type="scientific">Roseococcus pinisoli</name>
    <dbReference type="NCBI Taxonomy" id="2835040"/>
    <lineage>
        <taxon>Bacteria</taxon>
        <taxon>Pseudomonadati</taxon>
        <taxon>Pseudomonadota</taxon>
        <taxon>Alphaproteobacteria</taxon>
        <taxon>Acetobacterales</taxon>
        <taxon>Roseomonadaceae</taxon>
        <taxon>Roseococcus</taxon>
    </lineage>
</organism>
<feature type="region of interest" description="Disordered" evidence="1">
    <location>
        <begin position="229"/>
        <end position="271"/>
    </location>
</feature>
<keyword evidence="5" id="KW-1185">Reference proteome</keyword>
<feature type="compositionally biased region" description="Pro residues" evidence="1">
    <location>
        <begin position="261"/>
        <end position="271"/>
    </location>
</feature>
<name>A0ABS5Q9S9_9PROT</name>
<evidence type="ECO:0000313" key="4">
    <source>
        <dbReference type="EMBL" id="MBS7809343.1"/>
    </source>
</evidence>
<dbReference type="PANTHER" id="PTHR15629:SF2">
    <property type="entry name" value="SH3 DOMAIN-CONTAINING YSC84-LIKE PROTEIN 1"/>
    <property type="match status" value="1"/>
</dbReference>
<proteinExistence type="predicted"/>